<dbReference type="Pfam" id="PF13419">
    <property type="entry name" value="HAD_2"/>
    <property type="match status" value="1"/>
</dbReference>
<name>A0A1W9KRI3_9BURK</name>
<dbReference type="GO" id="GO:0004713">
    <property type="term" value="F:protein tyrosine kinase activity"/>
    <property type="evidence" value="ECO:0007669"/>
    <property type="project" value="TreeGrafter"/>
</dbReference>
<evidence type="ECO:0000313" key="2">
    <source>
        <dbReference type="Proteomes" id="UP000192505"/>
    </source>
</evidence>
<dbReference type="AlphaFoldDB" id="A0A1W9KRI3"/>
<dbReference type="GO" id="GO:0005829">
    <property type="term" value="C:cytosol"/>
    <property type="evidence" value="ECO:0007669"/>
    <property type="project" value="TreeGrafter"/>
</dbReference>
<dbReference type="InterPro" id="IPR036412">
    <property type="entry name" value="HAD-like_sf"/>
</dbReference>
<evidence type="ECO:0008006" key="3">
    <source>
        <dbReference type="Google" id="ProtNLM"/>
    </source>
</evidence>
<reference evidence="1 2" key="1">
    <citation type="submission" date="2017-01" db="EMBL/GenBank/DDBJ databases">
        <title>Novel large sulfur bacteria in the metagenomes of groundwater-fed chemosynthetic microbial mats in the Lake Huron basin.</title>
        <authorList>
            <person name="Sharrar A.M."/>
            <person name="Flood B.E."/>
            <person name="Bailey J.V."/>
            <person name="Jones D.S."/>
            <person name="Biddanda B."/>
            <person name="Ruberg S.A."/>
            <person name="Marcus D.N."/>
            <person name="Dick G.J."/>
        </authorList>
    </citation>
    <scope>NUCLEOTIDE SEQUENCE [LARGE SCALE GENOMIC DNA]</scope>
    <source>
        <strain evidence="1">A7</strain>
    </source>
</reference>
<dbReference type="InterPro" id="IPR023214">
    <property type="entry name" value="HAD_sf"/>
</dbReference>
<dbReference type="Gene3D" id="1.10.150.240">
    <property type="entry name" value="Putative phosphatase, domain 2"/>
    <property type="match status" value="1"/>
</dbReference>
<proteinExistence type="predicted"/>
<accession>A0A1W9KRI3</accession>
<dbReference type="Gene3D" id="3.40.50.1000">
    <property type="entry name" value="HAD superfamily/HAD-like"/>
    <property type="match status" value="1"/>
</dbReference>
<evidence type="ECO:0000313" key="1">
    <source>
        <dbReference type="EMBL" id="OQW86922.1"/>
    </source>
</evidence>
<gene>
    <name evidence="1" type="ORF">BWK72_15555</name>
</gene>
<dbReference type="PANTHER" id="PTHR43434">
    <property type="entry name" value="PHOSPHOGLYCOLATE PHOSPHATASE"/>
    <property type="match status" value="1"/>
</dbReference>
<dbReference type="SUPFAM" id="SSF56784">
    <property type="entry name" value="HAD-like"/>
    <property type="match status" value="1"/>
</dbReference>
<dbReference type="PANTHER" id="PTHR43434:SF20">
    <property type="entry name" value="5'-NUCLEOTIDASE"/>
    <property type="match status" value="1"/>
</dbReference>
<dbReference type="EMBL" id="MTEI01000012">
    <property type="protein sequence ID" value="OQW86922.1"/>
    <property type="molecule type" value="Genomic_DNA"/>
</dbReference>
<organism evidence="1 2">
    <name type="scientific">Rhodoferax ferrireducens</name>
    <dbReference type="NCBI Taxonomy" id="192843"/>
    <lineage>
        <taxon>Bacteria</taxon>
        <taxon>Pseudomonadati</taxon>
        <taxon>Pseudomonadota</taxon>
        <taxon>Betaproteobacteria</taxon>
        <taxon>Burkholderiales</taxon>
        <taxon>Comamonadaceae</taxon>
        <taxon>Rhodoferax</taxon>
    </lineage>
</organism>
<dbReference type="Proteomes" id="UP000192505">
    <property type="component" value="Unassembled WGS sequence"/>
</dbReference>
<comment type="caution">
    <text evidence="1">The sequence shown here is derived from an EMBL/GenBank/DDBJ whole genome shotgun (WGS) entry which is preliminary data.</text>
</comment>
<dbReference type="SFLD" id="SFLDS00003">
    <property type="entry name" value="Haloacid_Dehalogenase"/>
    <property type="match status" value="1"/>
</dbReference>
<sequence>MSARCESVIFDLDGTLIDSSPGILRSYEEAFCRCGVTPLLPWRTGLIGPTLTQTIALQCGSQNSALLQSLRETFITCYDNDGFRLSAPYSGIPELLTTLQRSGIRLFIATNKRIVPTQRIVTHLGFDKMFEGVFGVDSLGQAQTPKSDVIRHIVQKYGLAPKRCLYLGDRLEDYEASTAAELPFVLATWGFDDAEALVPKDCPRVNTAESFYRLV</sequence>
<protein>
    <recommendedName>
        <fullName evidence="3">Haloacid dehalogenase-like hydrolase</fullName>
    </recommendedName>
</protein>
<dbReference type="SFLD" id="SFLDG01129">
    <property type="entry name" value="C1.5:_HAD__Beta-PGM__Phosphata"/>
    <property type="match status" value="1"/>
</dbReference>
<dbReference type="InterPro" id="IPR041492">
    <property type="entry name" value="HAD_2"/>
</dbReference>
<dbReference type="InterPro" id="IPR023198">
    <property type="entry name" value="PGP-like_dom2"/>
</dbReference>
<dbReference type="InterPro" id="IPR050155">
    <property type="entry name" value="HAD-like_hydrolase_sf"/>
</dbReference>